<dbReference type="InterPro" id="IPR005119">
    <property type="entry name" value="LysR_subst-bd"/>
</dbReference>
<gene>
    <name evidence="6" type="ORF">ZBT109_1533</name>
</gene>
<dbReference type="AlphaFoldDB" id="A0A348HF88"/>
<name>A0A348HF88_9GAMM</name>
<dbReference type="InterPro" id="IPR036388">
    <property type="entry name" value="WH-like_DNA-bd_sf"/>
</dbReference>
<dbReference type="Gene3D" id="3.40.190.10">
    <property type="entry name" value="Periplasmic binding protein-like II"/>
    <property type="match status" value="2"/>
</dbReference>
<evidence type="ECO:0000256" key="1">
    <source>
        <dbReference type="ARBA" id="ARBA00009437"/>
    </source>
</evidence>
<dbReference type="PROSITE" id="PS50931">
    <property type="entry name" value="HTH_LYSR"/>
    <property type="match status" value="1"/>
</dbReference>
<keyword evidence="2" id="KW-0805">Transcription regulation</keyword>
<dbReference type="InterPro" id="IPR036390">
    <property type="entry name" value="WH_DNA-bd_sf"/>
</dbReference>
<dbReference type="Gene3D" id="1.10.10.10">
    <property type="entry name" value="Winged helix-like DNA-binding domain superfamily/Winged helix DNA-binding domain"/>
    <property type="match status" value="1"/>
</dbReference>
<evidence type="ECO:0000313" key="6">
    <source>
        <dbReference type="EMBL" id="BBG30290.1"/>
    </source>
</evidence>
<dbReference type="Pfam" id="PF03466">
    <property type="entry name" value="LysR_substrate"/>
    <property type="match status" value="1"/>
</dbReference>
<dbReference type="CDD" id="cd05466">
    <property type="entry name" value="PBP2_LTTR_substrate"/>
    <property type="match status" value="1"/>
</dbReference>
<dbReference type="EMBL" id="AP018933">
    <property type="protein sequence ID" value="BBG30290.1"/>
    <property type="molecule type" value="Genomic_DNA"/>
</dbReference>
<dbReference type="PANTHER" id="PTHR30126:SF99">
    <property type="entry name" value="TRANSCRIPTIONAL REGULATOR LYSR FAMILY"/>
    <property type="match status" value="1"/>
</dbReference>
<dbReference type="PRINTS" id="PR00039">
    <property type="entry name" value="HTHLYSR"/>
</dbReference>
<dbReference type="GO" id="GO:0000976">
    <property type="term" value="F:transcription cis-regulatory region binding"/>
    <property type="evidence" value="ECO:0007669"/>
    <property type="project" value="TreeGrafter"/>
</dbReference>
<keyword evidence="7" id="KW-1185">Reference proteome</keyword>
<dbReference type="PANTHER" id="PTHR30126">
    <property type="entry name" value="HTH-TYPE TRANSCRIPTIONAL REGULATOR"/>
    <property type="match status" value="1"/>
</dbReference>
<evidence type="ECO:0000259" key="5">
    <source>
        <dbReference type="PROSITE" id="PS50931"/>
    </source>
</evidence>
<keyword evidence="3" id="KW-0238">DNA-binding</keyword>
<dbReference type="STRING" id="1123510.GCA_000620025_01854"/>
<dbReference type="Proteomes" id="UP000267342">
    <property type="component" value="Chromosome"/>
</dbReference>
<proteinExistence type="inferred from homology"/>
<evidence type="ECO:0000256" key="3">
    <source>
        <dbReference type="ARBA" id="ARBA00023125"/>
    </source>
</evidence>
<dbReference type="KEGG" id="zpl:ZBT109_1533"/>
<dbReference type="InterPro" id="IPR000847">
    <property type="entry name" value="LysR_HTH_N"/>
</dbReference>
<accession>A0A348HF88</accession>
<reference evidence="6 7" key="1">
    <citation type="submission" date="2018-09" db="EMBL/GenBank/DDBJ databases">
        <title>Zymobacter palmae IAM14233 (=T109) whole genome analysis.</title>
        <authorList>
            <person name="Yanase H."/>
        </authorList>
    </citation>
    <scope>NUCLEOTIDE SEQUENCE [LARGE SCALE GENOMIC DNA]</scope>
    <source>
        <strain evidence="6 7">IAM14233</strain>
    </source>
</reference>
<dbReference type="Pfam" id="PF00126">
    <property type="entry name" value="HTH_1"/>
    <property type="match status" value="1"/>
</dbReference>
<comment type="similarity">
    <text evidence="1">Belongs to the LysR transcriptional regulatory family.</text>
</comment>
<sequence length="334" mass="38602">MPQRCSFAMIAPFFWPQLDHHCLMFNALYFRTFITLVETGSFTQTARRLDMTQPGVSQHVRKLEHYLGHELLHRQGRRFALTEAGRRAYDYALKLFTEHEQFRHSLDNDAEHSGECRIASPASVGVMFYPFVLGYQQLHLGLSIHYRFAYSSDIIKDVEAGRYDLGIVTETSRHSELRSELWHHEPLSLVVPADFHGSSLGELQMLGFINYFDGVSHANQLLRENFPGEFRSMNSIPQKGYISEVTQVLDPVARGMGFTVVPTTILESSPWQRQVRELILPRSVYEELYLVTRQDIDLPKRYEQLLNDYRDARRTALYSQPENLPPTANEMGTL</sequence>
<organism evidence="6 7">
    <name type="scientific">Zymobacter palmae</name>
    <dbReference type="NCBI Taxonomy" id="33074"/>
    <lineage>
        <taxon>Bacteria</taxon>
        <taxon>Pseudomonadati</taxon>
        <taxon>Pseudomonadota</taxon>
        <taxon>Gammaproteobacteria</taxon>
        <taxon>Oceanospirillales</taxon>
        <taxon>Halomonadaceae</taxon>
        <taxon>Zymobacter group</taxon>
        <taxon>Zymobacter</taxon>
    </lineage>
</organism>
<keyword evidence="4" id="KW-0804">Transcription</keyword>
<dbReference type="SUPFAM" id="SSF53850">
    <property type="entry name" value="Periplasmic binding protein-like II"/>
    <property type="match status" value="1"/>
</dbReference>
<protein>
    <submittedName>
        <fullName evidence="6">Transcriptional regulator</fullName>
    </submittedName>
</protein>
<dbReference type="GO" id="GO:0003700">
    <property type="term" value="F:DNA-binding transcription factor activity"/>
    <property type="evidence" value="ECO:0007669"/>
    <property type="project" value="InterPro"/>
</dbReference>
<evidence type="ECO:0000256" key="4">
    <source>
        <dbReference type="ARBA" id="ARBA00023163"/>
    </source>
</evidence>
<dbReference type="FunFam" id="1.10.10.10:FF:000001">
    <property type="entry name" value="LysR family transcriptional regulator"/>
    <property type="match status" value="1"/>
</dbReference>
<feature type="domain" description="HTH lysR-type" evidence="5">
    <location>
        <begin position="30"/>
        <end position="82"/>
    </location>
</feature>
<evidence type="ECO:0000256" key="2">
    <source>
        <dbReference type="ARBA" id="ARBA00023015"/>
    </source>
</evidence>
<dbReference type="SUPFAM" id="SSF46785">
    <property type="entry name" value="Winged helix' DNA-binding domain"/>
    <property type="match status" value="1"/>
</dbReference>
<evidence type="ECO:0000313" key="7">
    <source>
        <dbReference type="Proteomes" id="UP000267342"/>
    </source>
</evidence>